<keyword evidence="5" id="KW-1185">Reference proteome</keyword>
<protein>
    <submittedName>
        <fullName evidence="4">Uncharacterized membrane protein</fullName>
    </submittedName>
</protein>
<dbReference type="InterPro" id="IPR048389">
    <property type="entry name" value="YciQ-like_C"/>
</dbReference>
<dbReference type="Pfam" id="PF20990">
    <property type="entry name" value="DUF2207_C"/>
    <property type="match status" value="1"/>
</dbReference>
<sequence length="641" mass="72019">MSKNRIQSILSVIFSILCLSFYLIPQITAQEVDFSITDQFINVEVNEDGSVDFTDFQYYDAEFMNGVLFDLDHKGYDLSNFTVGVSDNKEGTITPLERSTSQSKNTYLTEEQDGILKTKVFYPLENEGKYFVFHYKLDQLVTNYQDTAELLRQFGRSEHTTDVEIRIELPEKASRKEDVRAWGYGAPQGQVKIVEEAGKSVIYLNVPNRTAAQFVEGHIVFPNSWTASNPNKVNEKRLDQIISKAEAQVEKDAKQAKQTSFLRAALAIAASIFAPIIALLALLRYFHQFKKLNPQPVYVPDYLYDLPERISPGQMATRYLRHQPTEDDFVATLLHLVQKGWLKLETIPSGKKSDETIIITPLYSESNYPEGMLAHEEYVWDYFTSAKENAGVTLAEIDQLAKKNATFRKKQFSYWTRFKNKLTVEGEKYRGAALEMTKKINGMLLMALFMMGVSIGLTIYFLYKQDEAGLISENSTSTAFVILSISILLTVGLLILVYSLLKWRPLLTTQQQEMGDKWKAFAKMLKDIGRFKVREIASLPLWEEFLVYATSLGVADKVVKAIEMEFDASEIQAQGQSLQTLSQPYLYSQILRSQVSQSIHSVTPQPSSQSSFSGNNSGGFGGGFSGGSMGGSGGGTHSGGF</sequence>
<name>A0A1G7S1N3_9LACT</name>
<feature type="domain" description="DUF2207" evidence="2">
    <location>
        <begin position="36"/>
        <end position="221"/>
    </location>
</feature>
<dbReference type="EMBL" id="FNCK01000003">
    <property type="protein sequence ID" value="SDG16916.1"/>
    <property type="molecule type" value="Genomic_DNA"/>
</dbReference>
<accession>A0A1G7S1N3</accession>
<dbReference type="Proteomes" id="UP000199708">
    <property type="component" value="Unassembled WGS sequence"/>
</dbReference>
<feature type="transmembrane region" description="Helical" evidence="1">
    <location>
        <begin position="261"/>
        <end position="283"/>
    </location>
</feature>
<dbReference type="InterPro" id="IPR018702">
    <property type="entry name" value="DUF2207"/>
</dbReference>
<evidence type="ECO:0000256" key="1">
    <source>
        <dbReference type="SAM" id="Phobius"/>
    </source>
</evidence>
<dbReference type="OrthoDB" id="2138002at2"/>
<dbReference type="STRING" id="120956.SAMN05421791_103260"/>
<evidence type="ECO:0000259" key="2">
    <source>
        <dbReference type="Pfam" id="PF09972"/>
    </source>
</evidence>
<evidence type="ECO:0000313" key="5">
    <source>
        <dbReference type="Proteomes" id="UP000199708"/>
    </source>
</evidence>
<evidence type="ECO:0000313" key="4">
    <source>
        <dbReference type="EMBL" id="SDG16916.1"/>
    </source>
</evidence>
<feature type="domain" description="Predicted membrane protein YciQ-like C-terminal" evidence="3">
    <location>
        <begin position="300"/>
        <end position="561"/>
    </location>
</feature>
<reference evidence="4 5" key="1">
    <citation type="submission" date="2016-10" db="EMBL/GenBank/DDBJ databases">
        <authorList>
            <person name="de Groot N.N."/>
        </authorList>
    </citation>
    <scope>NUCLEOTIDE SEQUENCE [LARGE SCALE GENOMIC DNA]</scope>
    <source>
        <strain evidence="4 5">ATCC BAA-466</strain>
    </source>
</reference>
<feature type="transmembrane region" description="Helical" evidence="1">
    <location>
        <begin position="443"/>
        <end position="463"/>
    </location>
</feature>
<keyword evidence="1" id="KW-0472">Membrane</keyword>
<feature type="transmembrane region" description="Helical" evidence="1">
    <location>
        <begin position="478"/>
        <end position="501"/>
    </location>
</feature>
<dbReference type="Pfam" id="PF09972">
    <property type="entry name" value="DUF2207"/>
    <property type="match status" value="1"/>
</dbReference>
<keyword evidence="1" id="KW-1133">Transmembrane helix</keyword>
<dbReference type="RefSeq" id="WP_090289664.1">
    <property type="nucleotide sequence ID" value="NZ_FNCK01000003.1"/>
</dbReference>
<proteinExistence type="predicted"/>
<dbReference type="AlphaFoldDB" id="A0A1G7S1N3"/>
<keyword evidence="1" id="KW-0812">Transmembrane</keyword>
<gene>
    <name evidence="4" type="ORF">SAMN05421791_103260</name>
</gene>
<evidence type="ECO:0000259" key="3">
    <source>
        <dbReference type="Pfam" id="PF20990"/>
    </source>
</evidence>
<organism evidence="4 5">
    <name type="scientific">Facklamia miroungae</name>
    <dbReference type="NCBI Taxonomy" id="120956"/>
    <lineage>
        <taxon>Bacteria</taxon>
        <taxon>Bacillati</taxon>
        <taxon>Bacillota</taxon>
        <taxon>Bacilli</taxon>
        <taxon>Lactobacillales</taxon>
        <taxon>Aerococcaceae</taxon>
        <taxon>Facklamia</taxon>
    </lineage>
</organism>